<feature type="compositionally biased region" description="Basic and acidic residues" evidence="2">
    <location>
        <begin position="1"/>
        <end position="14"/>
    </location>
</feature>
<sequence>MADPRPADKKEGAIGKKSTNNTSSNPSGSSGAPPKTPPRAVPGPRRKAVTLLPLSLQKAPDRQLDRQPQHFRSGKHLLQSYPGLGVRALKNSIQKFLAVPVTVGHGGVGCHGKPRHLCKQQQQQQKETARIKEMWECQRLGQRDARGRVGESRGESADRVPKECCEELELERERLKEETGRLKRQKKEMQLDLKEGIAQEVHHLIRTAYLANCIPLPPLFPSFSSSSSNARQRSDFGLDQSLNRAAVRRGFEGLLRSMTRRHRRRKQNREAPDRWAPHPKFKILRIKLARPDRGVLLLYSAS</sequence>
<evidence type="ECO:0000256" key="1">
    <source>
        <dbReference type="SAM" id="Coils"/>
    </source>
</evidence>
<evidence type="ECO:0000256" key="2">
    <source>
        <dbReference type="SAM" id="MobiDB-lite"/>
    </source>
</evidence>
<name>A0A0G4HIH1_9ALVE</name>
<accession>A0A0G4HIH1</accession>
<gene>
    <name evidence="3" type="ORF">Cvel_6965</name>
</gene>
<dbReference type="VEuPathDB" id="CryptoDB:Cvel_6965"/>
<feature type="coiled-coil region" evidence="1">
    <location>
        <begin position="165"/>
        <end position="192"/>
    </location>
</feature>
<feature type="compositionally biased region" description="Low complexity" evidence="2">
    <location>
        <begin position="15"/>
        <end position="33"/>
    </location>
</feature>
<dbReference type="EMBL" id="CDMZ01002777">
    <property type="protein sequence ID" value="CEM43856.1"/>
    <property type="molecule type" value="Genomic_DNA"/>
</dbReference>
<feature type="region of interest" description="Disordered" evidence="2">
    <location>
        <begin position="1"/>
        <end position="46"/>
    </location>
</feature>
<organism evidence="3">
    <name type="scientific">Chromera velia CCMP2878</name>
    <dbReference type="NCBI Taxonomy" id="1169474"/>
    <lineage>
        <taxon>Eukaryota</taxon>
        <taxon>Sar</taxon>
        <taxon>Alveolata</taxon>
        <taxon>Colpodellida</taxon>
        <taxon>Chromeraceae</taxon>
        <taxon>Chromera</taxon>
    </lineage>
</organism>
<reference evidence="3" key="1">
    <citation type="submission" date="2014-11" db="EMBL/GenBank/DDBJ databases">
        <authorList>
            <person name="Otto D Thomas"/>
            <person name="Naeem Raeece"/>
        </authorList>
    </citation>
    <scope>NUCLEOTIDE SEQUENCE</scope>
</reference>
<dbReference type="AlphaFoldDB" id="A0A0G4HIH1"/>
<protein>
    <submittedName>
        <fullName evidence="3">Uncharacterized protein</fullName>
    </submittedName>
</protein>
<proteinExistence type="predicted"/>
<keyword evidence="1" id="KW-0175">Coiled coil</keyword>
<evidence type="ECO:0000313" key="3">
    <source>
        <dbReference type="EMBL" id="CEM43856.1"/>
    </source>
</evidence>